<dbReference type="AlphaFoldDB" id="A0A9D4LA51"/>
<organism evidence="1 2">
    <name type="scientific">Dreissena polymorpha</name>
    <name type="common">Zebra mussel</name>
    <name type="synonym">Mytilus polymorpha</name>
    <dbReference type="NCBI Taxonomy" id="45954"/>
    <lineage>
        <taxon>Eukaryota</taxon>
        <taxon>Metazoa</taxon>
        <taxon>Spiralia</taxon>
        <taxon>Lophotrochozoa</taxon>
        <taxon>Mollusca</taxon>
        <taxon>Bivalvia</taxon>
        <taxon>Autobranchia</taxon>
        <taxon>Heteroconchia</taxon>
        <taxon>Euheterodonta</taxon>
        <taxon>Imparidentia</taxon>
        <taxon>Neoheterodontei</taxon>
        <taxon>Myida</taxon>
        <taxon>Dreissenoidea</taxon>
        <taxon>Dreissenidae</taxon>
        <taxon>Dreissena</taxon>
    </lineage>
</organism>
<protein>
    <submittedName>
        <fullName evidence="1">Uncharacterized protein</fullName>
    </submittedName>
</protein>
<sequence>MRPKKGLGSRPPGLRHIINLHRLLWHMRQCKGRRHIIITVKCTANHRDLSRPHSIIFNSNCGLTPSILITEEANESISKSVPLPDRLTSRP</sequence>
<evidence type="ECO:0000313" key="1">
    <source>
        <dbReference type="EMBL" id="KAH3854663.1"/>
    </source>
</evidence>
<dbReference type="Proteomes" id="UP000828390">
    <property type="component" value="Unassembled WGS sequence"/>
</dbReference>
<gene>
    <name evidence="1" type="ORF">DPMN_097209</name>
</gene>
<reference evidence="1" key="1">
    <citation type="journal article" date="2019" name="bioRxiv">
        <title>The Genome of the Zebra Mussel, Dreissena polymorpha: A Resource for Invasive Species Research.</title>
        <authorList>
            <person name="McCartney M.A."/>
            <person name="Auch B."/>
            <person name="Kono T."/>
            <person name="Mallez S."/>
            <person name="Zhang Y."/>
            <person name="Obille A."/>
            <person name="Becker A."/>
            <person name="Abrahante J.E."/>
            <person name="Garbe J."/>
            <person name="Badalamenti J.P."/>
            <person name="Herman A."/>
            <person name="Mangelson H."/>
            <person name="Liachko I."/>
            <person name="Sullivan S."/>
            <person name="Sone E.D."/>
            <person name="Koren S."/>
            <person name="Silverstein K.A.T."/>
            <person name="Beckman K.B."/>
            <person name="Gohl D.M."/>
        </authorList>
    </citation>
    <scope>NUCLEOTIDE SEQUENCE</scope>
    <source>
        <strain evidence="1">Duluth1</strain>
        <tissue evidence="1">Whole animal</tissue>
    </source>
</reference>
<dbReference type="EMBL" id="JAIWYP010000003">
    <property type="protein sequence ID" value="KAH3854663.1"/>
    <property type="molecule type" value="Genomic_DNA"/>
</dbReference>
<evidence type="ECO:0000313" key="2">
    <source>
        <dbReference type="Proteomes" id="UP000828390"/>
    </source>
</evidence>
<keyword evidence="2" id="KW-1185">Reference proteome</keyword>
<reference evidence="1" key="2">
    <citation type="submission" date="2020-11" db="EMBL/GenBank/DDBJ databases">
        <authorList>
            <person name="McCartney M.A."/>
            <person name="Auch B."/>
            <person name="Kono T."/>
            <person name="Mallez S."/>
            <person name="Becker A."/>
            <person name="Gohl D.M."/>
            <person name="Silverstein K.A.T."/>
            <person name="Koren S."/>
            <person name="Bechman K.B."/>
            <person name="Herman A."/>
            <person name="Abrahante J.E."/>
            <person name="Garbe J."/>
        </authorList>
    </citation>
    <scope>NUCLEOTIDE SEQUENCE</scope>
    <source>
        <strain evidence="1">Duluth1</strain>
        <tissue evidence="1">Whole animal</tissue>
    </source>
</reference>
<name>A0A9D4LA51_DREPO</name>
<comment type="caution">
    <text evidence="1">The sequence shown here is derived from an EMBL/GenBank/DDBJ whole genome shotgun (WGS) entry which is preliminary data.</text>
</comment>
<proteinExistence type="predicted"/>
<accession>A0A9D4LA51</accession>